<feature type="compositionally biased region" description="Basic residues" evidence="2">
    <location>
        <begin position="1"/>
        <end position="13"/>
    </location>
</feature>
<dbReference type="PROSITE" id="PS50005">
    <property type="entry name" value="TPR"/>
    <property type="match status" value="1"/>
</dbReference>
<dbReference type="SUPFAM" id="SSF48452">
    <property type="entry name" value="TPR-like"/>
    <property type="match status" value="1"/>
</dbReference>
<dbReference type="EMBL" id="CAXLJL010000001">
    <property type="protein sequence ID" value="CAL5129204.1"/>
    <property type="molecule type" value="Genomic_DNA"/>
</dbReference>
<dbReference type="CDD" id="cd24142">
    <property type="entry name" value="ACL4-like"/>
    <property type="match status" value="1"/>
</dbReference>
<dbReference type="Gene3D" id="1.25.40.10">
    <property type="entry name" value="Tetratricopeptide repeat domain"/>
    <property type="match status" value="1"/>
</dbReference>
<reference evidence="3" key="1">
    <citation type="submission" date="2024-06" db="EMBL/GenBank/DDBJ databases">
        <authorList>
            <person name="Liu X."/>
            <person name="Lenzi L."/>
            <person name="Haldenby T S."/>
            <person name="Uol C."/>
        </authorList>
    </citation>
    <scope>NUCLEOTIDE SEQUENCE</scope>
</reference>
<evidence type="ECO:0000313" key="3">
    <source>
        <dbReference type="EMBL" id="CAL5129204.1"/>
    </source>
</evidence>
<feature type="region of interest" description="Disordered" evidence="2">
    <location>
        <begin position="1"/>
        <end position="38"/>
    </location>
</feature>
<feature type="compositionally biased region" description="Basic and acidic residues" evidence="2">
    <location>
        <begin position="264"/>
        <end position="281"/>
    </location>
</feature>
<dbReference type="Pfam" id="PF13181">
    <property type="entry name" value="TPR_8"/>
    <property type="match status" value="1"/>
</dbReference>
<comment type="caution">
    <text evidence="3">The sequence shown here is derived from an EMBL/GenBank/DDBJ whole genome shotgun (WGS) entry which is preliminary data.</text>
</comment>
<name>A0AAV2SW77_CALDB</name>
<accession>A0AAV2SW77</accession>
<gene>
    <name evidence="3" type="ORF">CDAUBV1_LOCUS73</name>
</gene>
<feature type="region of interest" description="Disordered" evidence="2">
    <location>
        <begin position="399"/>
        <end position="428"/>
    </location>
</feature>
<proteinExistence type="predicted"/>
<dbReference type="Proteomes" id="UP001497525">
    <property type="component" value="Unassembled WGS sequence"/>
</dbReference>
<feature type="repeat" description="TPR" evidence="1">
    <location>
        <begin position="91"/>
        <end position="124"/>
    </location>
</feature>
<organism evidence="3 4">
    <name type="scientific">Calicophoron daubneyi</name>
    <name type="common">Rumen fluke</name>
    <name type="synonym">Paramphistomum daubneyi</name>
    <dbReference type="NCBI Taxonomy" id="300641"/>
    <lineage>
        <taxon>Eukaryota</taxon>
        <taxon>Metazoa</taxon>
        <taxon>Spiralia</taxon>
        <taxon>Lophotrochozoa</taxon>
        <taxon>Platyhelminthes</taxon>
        <taxon>Trematoda</taxon>
        <taxon>Digenea</taxon>
        <taxon>Plagiorchiida</taxon>
        <taxon>Pronocephalata</taxon>
        <taxon>Paramphistomoidea</taxon>
        <taxon>Paramphistomidae</taxon>
        <taxon>Calicophoron</taxon>
    </lineage>
</organism>
<dbReference type="InterPro" id="IPR011990">
    <property type="entry name" value="TPR-like_helical_dom_sf"/>
</dbReference>
<evidence type="ECO:0000256" key="2">
    <source>
        <dbReference type="SAM" id="MobiDB-lite"/>
    </source>
</evidence>
<sequence length="428" mass="47254">MGKPKTFHGKKARSSGATIQQNAPHSDSSQSTPNMSVEELLKQATDFENQFEPDKALRSYNLVIRKLGKSTTESQQTLSKETQDTADSQLIKALQSSGYILVELGRNQEAKKRFMRVLSLTPSPAYETYMYLGQLTEGKESLEFYQKGLEAIRKTPLETVQIASTISSPAQSPPSLSRAESNAFCAIAELYMTDLCDLPEAQSKCKEAFDGATQTDPTNPQAWLTAANFYTVIADAAAARDSINRCLDLWWTKLEAALIDPEEEKQSEVGETEKLTLEKMETSPSGEESGAKTGKNEDDELDLEEITGIPTTGLISLARMMAELEMNEVSMKCATILEALLEEDEDNPEVHYLLTVIGRKLWKDENPDLLRYYATTTKVIAAKMGDTELVDEMTELIADLPPPTRSQSENSINVSSSSEEDQAVGSKD</sequence>
<evidence type="ECO:0000256" key="1">
    <source>
        <dbReference type="PROSITE-ProRule" id="PRU00339"/>
    </source>
</evidence>
<dbReference type="AlphaFoldDB" id="A0AAV2SW77"/>
<evidence type="ECO:0000313" key="4">
    <source>
        <dbReference type="Proteomes" id="UP001497525"/>
    </source>
</evidence>
<feature type="compositionally biased region" description="Low complexity" evidence="2">
    <location>
        <begin position="406"/>
        <end position="417"/>
    </location>
</feature>
<protein>
    <recommendedName>
        <fullName evidence="5">Assembly chaperone of rpl4</fullName>
    </recommendedName>
</protein>
<keyword evidence="1" id="KW-0802">TPR repeat</keyword>
<dbReference type="InterPro" id="IPR019734">
    <property type="entry name" value="TPR_rpt"/>
</dbReference>
<evidence type="ECO:0008006" key="5">
    <source>
        <dbReference type="Google" id="ProtNLM"/>
    </source>
</evidence>
<feature type="region of interest" description="Disordered" evidence="2">
    <location>
        <begin position="261"/>
        <end position="301"/>
    </location>
</feature>
<feature type="compositionally biased region" description="Polar residues" evidence="2">
    <location>
        <begin position="15"/>
        <end position="35"/>
    </location>
</feature>